<feature type="transmembrane region" description="Helical" evidence="1">
    <location>
        <begin position="48"/>
        <end position="70"/>
    </location>
</feature>
<organism evidence="2 3">
    <name type="scientific">Nocardioides jejuensis</name>
    <dbReference type="NCBI Taxonomy" id="2502782"/>
    <lineage>
        <taxon>Bacteria</taxon>
        <taxon>Bacillati</taxon>
        <taxon>Actinomycetota</taxon>
        <taxon>Actinomycetes</taxon>
        <taxon>Propionibacteriales</taxon>
        <taxon>Nocardioidaceae</taxon>
        <taxon>Nocardioides</taxon>
    </lineage>
</organism>
<name>A0A4R1BZX2_9ACTN</name>
<feature type="transmembrane region" description="Helical" evidence="1">
    <location>
        <begin position="21"/>
        <end position="42"/>
    </location>
</feature>
<dbReference type="EMBL" id="SJZJ01000016">
    <property type="protein sequence ID" value="TCJ23699.1"/>
    <property type="molecule type" value="Genomic_DNA"/>
</dbReference>
<keyword evidence="1" id="KW-0812">Transmembrane</keyword>
<dbReference type="AlphaFoldDB" id="A0A4R1BZX2"/>
<evidence type="ECO:0000313" key="2">
    <source>
        <dbReference type="EMBL" id="TCJ23699.1"/>
    </source>
</evidence>
<sequence length="83" mass="9146">MLAAEESTEALSPLMPAFPEIVFGVVFLLQPLLLIVVLALIFTNKARLPFGLLGVIVLFLVPIVGPLLVLNWNRLERKRQPVG</sequence>
<evidence type="ECO:0000256" key="1">
    <source>
        <dbReference type="SAM" id="Phobius"/>
    </source>
</evidence>
<keyword evidence="1" id="KW-1133">Transmembrane helix</keyword>
<comment type="caution">
    <text evidence="2">The sequence shown here is derived from an EMBL/GenBank/DDBJ whole genome shotgun (WGS) entry which is preliminary data.</text>
</comment>
<keyword evidence="1" id="KW-0472">Membrane</keyword>
<dbReference type="Proteomes" id="UP000295453">
    <property type="component" value="Unassembled WGS sequence"/>
</dbReference>
<protein>
    <submittedName>
        <fullName evidence="2">Uncharacterized protein</fullName>
    </submittedName>
</protein>
<proteinExistence type="predicted"/>
<evidence type="ECO:0000313" key="3">
    <source>
        <dbReference type="Proteomes" id="UP000295453"/>
    </source>
</evidence>
<gene>
    <name evidence="2" type="ORF">EPD65_10545</name>
</gene>
<keyword evidence="3" id="KW-1185">Reference proteome</keyword>
<reference evidence="2 3" key="1">
    <citation type="submission" date="2019-03" db="EMBL/GenBank/DDBJ databases">
        <authorList>
            <person name="Kim M.K.M."/>
        </authorList>
    </citation>
    <scope>NUCLEOTIDE SEQUENCE [LARGE SCALE GENOMIC DNA]</scope>
    <source>
        <strain evidence="2 3">18JY15-6</strain>
    </source>
</reference>
<accession>A0A4R1BZX2</accession>
<dbReference type="RefSeq" id="WP_131583893.1">
    <property type="nucleotide sequence ID" value="NZ_SJZJ01000016.1"/>
</dbReference>